<proteinExistence type="predicted"/>
<evidence type="ECO:0000313" key="7">
    <source>
        <dbReference type="EMBL" id="CAC5394455.1"/>
    </source>
</evidence>
<keyword evidence="2" id="KW-0863">Zinc-finger</keyword>
<feature type="region of interest" description="Disordered" evidence="5">
    <location>
        <begin position="1"/>
        <end position="23"/>
    </location>
</feature>
<dbReference type="InterPro" id="IPR013083">
    <property type="entry name" value="Znf_RING/FYVE/PHD"/>
</dbReference>
<evidence type="ECO:0000256" key="1">
    <source>
        <dbReference type="ARBA" id="ARBA00022723"/>
    </source>
</evidence>
<keyword evidence="8" id="KW-1185">Reference proteome</keyword>
<dbReference type="SMART" id="SM00249">
    <property type="entry name" value="PHD"/>
    <property type="match status" value="2"/>
</dbReference>
<feature type="domain" description="Zinc finger PHD-type" evidence="6">
    <location>
        <begin position="211"/>
        <end position="263"/>
    </location>
</feature>
<organism evidence="7 8">
    <name type="scientific">Mytilus coruscus</name>
    <name type="common">Sea mussel</name>
    <dbReference type="NCBI Taxonomy" id="42192"/>
    <lineage>
        <taxon>Eukaryota</taxon>
        <taxon>Metazoa</taxon>
        <taxon>Spiralia</taxon>
        <taxon>Lophotrochozoa</taxon>
        <taxon>Mollusca</taxon>
        <taxon>Bivalvia</taxon>
        <taxon>Autobranchia</taxon>
        <taxon>Pteriomorphia</taxon>
        <taxon>Mytilida</taxon>
        <taxon>Mytiloidea</taxon>
        <taxon>Mytilidae</taxon>
        <taxon>Mytilinae</taxon>
        <taxon>Mytilus</taxon>
    </lineage>
</organism>
<keyword evidence="1" id="KW-0479">Metal-binding</keyword>
<feature type="coiled-coil region" evidence="4">
    <location>
        <begin position="446"/>
        <end position="483"/>
    </location>
</feature>
<name>A0A6J8CDU9_MYTCO</name>
<dbReference type="InterPro" id="IPR011011">
    <property type="entry name" value="Znf_FYVE_PHD"/>
</dbReference>
<evidence type="ECO:0000256" key="4">
    <source>
        <dbReference type="SAM" id="Coils"/>
    </source>
</evidence>
<dbReference type="OrthoDB" id="6176705at2759"/>
<dbReference type="GO" id="GO:0008270">
    <property type="term" value="F:zinc ion binding"/>
    <property type="evidence" value="ECO:0007669"/>
    <property type="project" value="UniProtKB-KW"/>
</dbReference>
<evidence type="ECO:0000256" key="5">
    <source>
        <dbReference type="SAM" id="MobiDB-lite"/>
    </source>
</evidence>
<reference evidence="7 8" key="1">
    <citation type="submission" date="2020-06" db="EMBL/GenBank/DDBJ databases">
        <authorList>
            <person name="Li R."/>
            <person name="Bekaert M."/>
        </authorList>
    </citation>
    <scope>NUCLEOTIDE SEQUENCE [LARGE SCALE GENOMIC DNA]</scope>
    <source>
        <strain evidence="8">wild</strain>
    </source>
</reference>
<evidence type="ECO:0000256" key="2">
    <source>
        <dbReference type="ARBA" id="ARBA00022771"/>
    </source>
</evidence>
<evidence type="ECO:0000313" key="8">
    <source>
        <dbReference type="Proteomes" id="UP000507470"/>
    </source>
</evidence>
<evidence type="ECO:0000256" key="3">
    <source>
        <dbReference type="ARBA" id="ARBA00022833"/>
    </source>
</evidence>
<feature type="domain" description="Zinc finger PHD-type" evidence="6">
    <location>
        <begin position="311"/>
        <end position="351"/>
    </location>
</feature>
<sequence>MNDKSDTPDTPIANHSLNKTTSSDECRQKTFTLNLDKAVSKKILATKREVHIVYEHTKGGIVGTADAVTFELIKNAIPHYFNTKIANNRHVKVTEDQDRRGLTVSKVIKVFEKEQHQYTITLYYTNCKFLVNGRAVHIFTKEDIPEIPKIIKEVVLNGNKVNLKSLNEKLEKELYKLSCSEQTPQDDTNLPTQQAIMDQPCKTIQDQHGAKCSKCKRNVQTRAIFCDKGQHWIHYRCTKLSESEIQTVEKLSEIDYYTCKLCLTDNQTNNIMGSNTVKFITNAIMDSNQSDKNYNCHDRIQALLDEEVHNVCNICNNIIDTQVIRCSTCTQPCHIHCASYNGFEYTCVSCKINIDPDERTKVMTLTSPTQASASHHITKNPGSDLSQENCILSNSITPIPTTCTNVSAQDDSLQCNNEIISQNNYVDPETINQTTQQQNIDGDLSKKTKELKMSDLRQREQRLKKREEELKIREKLNEEMQTERIWLQSYVTKLEMKINELEN</sequence>
<dbReference type="Proteomes" id="UP000507470">
    <property type="component" value="Unassembled WGS sequence"/>
</dbReference>
<evidence type="ECO:0000259" key="6">
    <source>
        <dbReference type="SMART" id="SM00249"/>
    </source>
</evidence>
<dbReference type="AlphaFoldDB" id="A0A6J8CDU9"/>
<dbReference type="InterPro" id="IPR001965">
    <property type="entry name" value="Znf_PHD"/>
</dbReference>
<protein>
    <recommendedName>
        <fullName evidence="6">Zinc finger PHD-type domain-containing protein</fullName>
    </recommendedName>
</protein>
<keyword evidence="4" id="KW-0175">Coiled coil</keyword>
<gene>
    <name evidence="7" type="ORF">MCOR_29202</name>
</gene>
<dbReference type="SUPFAM" id="SSF57903">
    <property type="entry name" value="FYVE/PHD zinc finger"/>
    <property type="match status" value="2"/>
</dbReference>
<keyword evidence="3" id="KW-0862">Zinc</keyword>
<dbReference type="EMBL" id="CACVKT020005287">
    <property type="protein sequence ID" value="CAC5394455.1"/>
    <property type="molecule type" value="Genomic_DNA"/>
</dbReference>
<accession>A0A6J8CDU9</accession>
<dbReference type="Gene3D" id="3.30.40.10">
    <property type="entry name" value="Zinc/RING finger domain, C3HC4 (zinc finger)"/>
    <property type="match status" value="1"/>
</dbReference>